<dbReference type="InterPro" id="IPR036388">
    <property type="entry name" value="WH-like_DNA-bd_sf"/>
</dbReference>
<evidence type="ECO:0000256" key="4">
    <source>
        <dbReference type="ARBA" id="ARBA00023163"/>
    </source>
</evidence>
<dbReference type="SMART" id="SM00421">
    <property type="entry name" value="HTH_LUXR"/>
    <property type="match status" value="1"/>
</dbReference>
<name>A0A8J7GDW3_9ACTN</name>
<dbReference type="InterPro" id="IPR011990">
    <property type="entry name" value="TPR-like_helical_dom_sf"/>
</dbReference>
<reference evidence="7" key="1">
    <citation type="submission" date="2020-11" db="EMBL/GenBank/DDBJ databases">
        <title>Sequencing the genomes of 1000 actinobacteria strains.</title>
        <authorList>
            <person name="Klenk H.-P."/>
        </authorList>
    </citation>
    <scope>NUCLEOTIDE SEQUENCE</scope>
    <source>
        <strain evidence="7">DSM 45356</strain>
    </source>
</reference>
<comment type="similarity">
    <text evidence="1">Belongs to the AfsR/DnrI/RedD regulatory family.</text>
</comment>
<dbReference type="PANTHER" id="PTHR35807:SF1">
    <property type="entry name" value="TRANSCRIPTIONAL REGULATOR REDD"/>
    <property type="match status" value="1"/>
</dbReference>
<dbReference type="CDD" id="cd06170">
    <property type="entry name" value="LuxR_C_like"/>
    <property type="match status" value="1"/>
</dbReference>
<evidence type="ECO:0000256" key="3">
    <source>
        <dbReference type="ARBA" id="ARBA00023125"/>
    </source>
</evidence>
<keyword evidence="3 7" id="KW-0238">DNA-binding</keyword>
<dbReference type="Pfam" id="PF00196">
    <property type="entry name" value="GerE"/>
    <property type="match status" value="1"/>
</dbReference>
<dbReference type="PROSITE" id="PS50043">
    <property type="entry name" value="HTH_LUXR_2"/>
    <property type="match status" value="1"/>
</dbReference>
<evidence type="ECO:0000256" key="1">
    <source>
        <dbReference type="ARBA" id="ARBA00005820"/>
    </source>
</evidence>
<evidence type="ECO:0000313" key="7">
    <source>
        <dbReference type="EMBL" id="MBG6135866.1"/>
    </source>
</evidence>
<dbReference type="GO" id="GO:0000160">
    <property type="term" value="P:phosphorelay signal transduction system"/>
    <property type="evidence" value="ECO:0007669"/>
    <property type="project" value="InterPro"/>
</dbReference>
<dbReference type="CDD" id="cd15831">
    <property type="entry name" value="BTAD"/>
    <property type="match status" value="1"/>
</dbReference>
<dbReference type="Pfam" id="PF03704">
    <property type="entry name" value="BTAD"/>
    <property type="match status" value="1"/>
</dbReference>
<organism evidence="7 8">
    <name type="scientific">Longispora fulva</name>
    <dbReference type="NCBI Taxonomy" id="619741"/>
    <lineage>
        <taxon>Bacteria</taxon>
        <taxon>Bacillati</taxon>
        <taxon>Actinomycetota</taxon>
        <taxon>Actinomycetes</taxon>
        <taxon>Micromonosporales</taxon>
        <taxon>Micromonosporaceae</taxon>
        <taxon>Longispora</taxon>
    </lineage>
</organism>
<dbReference type="InterPro" id="IPR000792">
    <property type="entry name" value="Tscrpt_reg_LuxR_C"/>
</dbReference>
<feature type="domain" description="HTH luxR-type" evidence="6">
    <location>
        <begin position="407"/>
        <end position="472"/>
    </location>
</feature>
<dbReference type="SMART" id="SM00862">
    <property type="entry name" value="Trans_reg_C"/>
    <property type="match status" value="1"/>
</dbReference>
<dbReference type="SMART" id="SM01043">
    <property type="entry name" value="BTAD"/>
    <property type="match status" value="1"/>
</dbReference>
<dbReference type="InterPro" id="IPR005158">
    <property type="entry name" value="BTAD"/>
</dbReference>
<dbReference type="InterPro" id="IPR001867">
    <property type="entry name" value="OmpR/PhoB-type_DNA-bd"/>
</dbReference>
<evidence type="ECO:0000256" key="2">
    <source>
        <dbReference type="ARBA" id="ARBA00023015"/>
    </source>
</evidence>
<gene>
    <name evidence="7" type="ORF">IW245_002060</name>
</gene>
<sequence length="479" mass="50855">MQFRLLGPLETHTDHGVRIEPRAAKLAALLTALLLNANAWVKVDDLIEAIWHEQAMPPSAVRNLRSYVWQLRKQLGDRLEGGSGGYRLRVASAELDLDVAADLAGAARTALLAGEYEQAAGHAAAALGLWRGAPLDGYDFPDARATAARLDELHRELHELLAQAQLGAGRAAEAVAVLRGLTEREPLRESTWARLIEALGRAGRMAEGVAAFERVRGILAAELGVEPGPEVTAARHGLGTGPGRESGAARPVGAVPVPADRAADGRPRLSLVVGGRPAAGWTGIDALLAGAGHEVLVMSSGRGDGPIGGFRRVDFDNIRRGVRYRVLFPDSARLSGVLARLTRLGAEVRTDQAAPMEAIVIDRTVAVLPGESRAGVAVFRLPGVVTPAVELFERIWQAGVPLSPAEPPETGTVLTRRERDLLSLLCAGSTDESAAARLGISVRTVRRLVSDLMNRLGARSRFQAGAKAMDQGWLLDRAG</sequence>
<dbReference type="Proteomes" id="UP000622552">
    <property type="component" value="Unassembled WGS sequence"/>
</dbReference>
<dbReference type="Gene3D" id="1.10.10.10">
    <property type="entry name" value="Winged helix-like DNA-binding domain superfamily/Winged helix DNA-binding domain"/>
    <property type="match status" value="2"/>
</dbReference>
<dbReference type="PANTHER" id="PTHR35807">
    <property type="entry name" value="TRANSCRIPTIONAL REGULATOR REDD-RELATED"/>
    <property type="match status" value="1"/>
</dbReference>
<dbReference type="GO" id="GO:0006355">
    <property type="term" value="P:regulation of DNA-templated transcription"/>
    <property type="evidence" value="ECO:0007669"/>
    <property type="project" value="InterPro"/>
</dbReference>
<dbReference type="GO" id="GO:0003677">
    <property type="term" value="F:DNA binding"/>
    <property type="evidence" value="ECO:0007669"/>
    <property type="project" value="UniProtKB-KW"/>
</dbReference>
<dbReference type="PRINTS" id="PR00038">
    <property type="entry name" value="HTHLUXR"/>
</dbReference>
<dbReference type="SUPFAM" id="SSF46894">
    <property type="entry name" value="C-terminal effector domain of the bipartite response regulators"/>
    <property type="match status" value="2"/>
</dbReference>
<dbReference type="RefSeq" id="WP_197002922.1">
    <property type="nucleotide sequence ID" value="NZ_BONS01000002.1"/>
</dbReference>
<proteinExistence type="inferred from homology"/>
<keyword evidence="8" id="KW-1185">Reference proteome</keyword>
<evidence type="ECO:0000313" key="8">
    <source>
        <dbReference type="Proteomes" id="UP000622552"/>
    </source>
</evidence>
<protein>
    <submittedName>
        <fullName evidence="7">DNA-binding SARP family transcriptional activator/DNA-binding CsgD family transcriptional regulator</fullName>
    </submittedName>
</protein>
<feature type="compositionally biased region" description="Low complexity" evidence="5">
    <location>
        <begin position="248"/>
        <end position="259"/>
    </location>
</feature>
<dbReference type="Gene3D" id="1.25.40.10">
    <property type="entry name" value="Tetratricopeptide repeat domain"/>
    <property type="match status" value="1"/>
</dbReference>
<dbReference type="InterPro" id="IPR051677">
    <property type="entry name" value="AfsR-DnrI-RedD_regulator"/>
</dbReference>
<keyword evidence="4" id="KW-0804">Transcription</keyword>
<accession>A0A8J7GDW3</accession>
<feature type="region of interest" description="Disordered" evidence="5">
    <location>
        <begin position="240"/>
        <end position="259"/>
    </location>
</feature>
<keyword evidence="2" id="KW-0805">Transcription regulation</keyword>
<evidence type="ECO:0000256" key="5">
    <source>
        <dbReference type="SAM" id="MobiDB-lite"/>
    </source>
</evidence>
<evidence type="ECO:0000259" key="6">
    <source>
        <dbReference type="PROSITE" id="PS50043"/>
    </source>
</evidence>
<dbReference type="InterPro" id="IPR016032">
    <property type="entry name" value="Sig_transdc_resp-reg_C-effctor"/>
</dbReference>
<comment type="caution">
    <text evidence="7">The sequence shown here is derived from an EMBL/GenBank/DDBJ whole genome shotgun (WGS) entry which is preliminary data.</text>
</comment>
<dbReference type="Pfam" id="PF00486">
    <property type="entry name" value="Trans_reg_C"/>
    <property type="match status" value="1"/>
</dbReference>
<dbReference type="SUPFAM" id="SSF48452">
    <property type="entry name" value="TPR-like"/>
    <property type="match status" value="1"/>
</dbReference>
<dbReference type="AlphaFoldDB" id="A0A8J7GDW3"/>
<dbReference type="EMBL" id="JADOUF010000001">
    <property type="protein sequence ID" value="MBG6135866.1"/>
    <property type="molecule type" value="Genomic_DNA"/>
</dbReference>